<reference evidence="1" key="1">
    <citation type="submission" date="2020-08" db="EMBL/GenBank/DDBJ databases">
        <title>Multicomponent nature underlies the extraordinary mechanical properties of spider dragline silk.</title>
        <authorList>
            <person name="Kono N."/>
            <person name="Nakamura H."/>
            <person name="Mori M."/>
            <person name="Yoshida Y."/>
            <person name="Ohtoshi R."/>
            <person name="Malay A.D."/>
            <person name="Moran D.A.P."/>
            <person name="Tomita M."/>
            <person name="Numata K."/>
            <person name="Arakawa K."/>
        </authorList>
    </citation>
    <scope>NUCLEOTIDE SEQUENCE</scope>
</reference>
<dbReference type="EMBL" id="BMAU01021437">
    <property type="protein sequence ID" value="GFY36464.1"/>
    <property type="molecule type" value="Genomic_DNA"/>
</dbReference>
<dbReference type="Proteomes" id="UP000887159">
    <property type="component" value="Unassembled WGS sequence"/>
</dbReference>
<accession>A0A8X6WLH3</accession>
<evidence type="ECO:0000313" key="1">
    <source>
        <dbReference type="EMBL" id="GFY36464.1"/>
    </source>
</evidence>
<organism evidence="1 2">
    <name type="scientific">Trichonephila clavipes</name>
    <name type="common">Golden silk orbweaver</name>
    <name type="synonym">Nephila clavipes</name>
    <dbReference type="NCBI Taxonomy" id="2585209"/>
    <lineage>
        <taxon>Eukaryota</taxon>
        <taxon>Metazoa</taxon>
        <taxon>Ecdysozoa</taxon>
        <taxon>Arthropoda</taxon>
        <taxon>Chelicerata</taxon>
        <taxon>Arachnida</taxon>
        <taxon>Araneae</taxon>
        <taxon>Araneomorphae</taxon>
        <taxon>Entelegynae</taxon>
        <taxon>Araneoidea</taxon>
        <taxon>Nephilidae</taxon>
        <taxon>Trichonephila</taxon>
    </lineage>
</organism>
<dbReference type="PANTHER" id="PTHR46888:SF1">
    <property type="entry name" value="RIBONUCLEASE H"/>
    <property type="match status" value="1"/>
</dbReference>
<dbReference type="AlphaFoldDB" id="A0A8X6WLH3"/>
<name>A0A8X6WLH3_TRICX</name>
<keyword evidence="2" id="KW-1185">Reference proteome</keyword>
<sequence>MEFEKIKLEQFKKELELTNAKCKLSPAQEKSDNFESVPSDVENLIKSIKSLTIPVPSNTEAYNLFFQSLEKAFKTKTVEDKFKTEILLNMLGEKVGNLMIYVKQEELGDYEKIKLLVLKQFQPTPRVLFNQFRRSQKLPNENYVQFASRIEAMFDYYCRLRNVKKNELCQLIVAHQIILLIKN</sequence>
<comment type="caution">
    <text evidence="1">The sequence shown here is derived from an EMBL/GenBank/DDBJ whole genome shotgun (WGS) entry which is preliminary data.</text>
</comment>
<dbReference type="PANTHER" id="PTHR46888">
    <property type="entry name" value="ZINC KNUCKLE DOMAINCONTAINING PROTEIN-RELATED"/>
    <property type="match status" value="1"/>
</dbReference>
<gene>
    <name evidence="1" type="primary">AVEN_232303_1</name>
    <name evidence="1" type="ORF">TNCV_26621</name>
</gene>
<proteinExistence type="predicted"/>
<evidence type="ECO:0000313" key="2">
    <source>
        <dbReference type="Proteomes" id="UP000887159"/>
    </source>
</evidence>
<protein>
    <submittedName>
        <fullName evidence="1">DUF1758 domain-containing protein</fullName>
    </submittedName>
</protein>